<dbReference type="PROSITE" id="PS00455">
    <property type="entry name" value="AMP_BINDING"/>
    <property type="match status" value="1"/>
</dbReference>
<dbReference type="InterPro" id="IPR009081">
    <property type="entry name" value="PP-bd_ACP"/>
</dbReference>
<dbReference type="Gene3D" id="3.30.559.10">
    <property type="entry name" value="Chloramphenicol acetyltransferase-like domain"/>
    <property type="match status" value="1"/>
</dbReference>
<dbReference type="Pfam" id="PF00668">
    <property type="entry name" value="Condensation"/>
    <property type="match status" value="1"/>
</dbReference>
<proteinExistence type="predicted"/>
<evidence type="ECO:0000256" key="2">
    <source>
        <dbReference type="ARBA" id="ARBA00022450"/>
    </source>
</evidence>
<reference evidence="6" key="1">
    <citation type="submission" date="2021-01" db="EMBL/GenBank/DDBJ databases">
        <authorList>
            <person name="Corre E."/>
            <person name="Pelletier E."/>
            <person name="Niang G."/>
            <person name="Scheremetjew M."/>
            <person name="Finn R."/>
            <person name="Kale V."/>
            <person name="Holt S."/>
            <person name="Cochrane G."/>
            <person name="Meng A."/>
            <person name="Brown T."/>
            <person name="Cohen L."/>
        </authorList>
    </citation>
    <scope>NUCLEOTIDE SEQUENCE</scope>
</reference>
<dbReference type="Pfam" id="PF00501">
    <property type="entry name" value="AMP-binding"/>
    <property type="match status" value="1"/>
</dbReference>
<dbReference type="Gene3D" id="3.40.50.12780">
    <property type="entry name" value="N-terminal domain of ligase-like"/>
    <property type="match status" value="1"/>
</dbReference>
<gene>
    <name evidence="6" type="ORF">NSCI0253_LOCUS37783</name>
</gene>
<dbReference type="PANTHER" id="PTHR45527">
    <property type="entry name" value="NONRIBOSOMAL PEPTIDE SYNTHETASE"/>
    <property type="match status" value="1"/>
</dbReference>
<dbReference type="InterPro" id="IPR000873">
    <property type="entry name" value="AMP-dep_synth/lig_dom"/>
</dbReference>
<dbReference type="Gene3D" id="3.40.50.1820">
    <property type="entry name" value="alpha/beta hydrolase"/>
    <property type="match status" value="1"/>
</dbReference>
<dbReference type="SUPFAM" id="SSF47336">
    <property type="entry name" value="ACP-like"/>
    <property type="match status" value="1"/>
</dbReference>
<dbReference type="InterPro" id="IPR010071">
    <property type="entry name" value="AA_adenyl_dom"/>
</dbReference>
<comment type="pathway">
    <text evidence="1">Siderophore biosynthesis.</text>
</comment>
<dbReference type="InterPro" id="IPR025110">
    <property type="entry name" value="AMP-bd_C"/>
</dbReference>
<dbReference type="SUPFAM" id="SSF52777">
    <property type="entry name" value="CoA-dependent acyltransferases"/>
    <property type="match status" value="2"/>
</dbReference>
<evidence type="ECO:0000313" key="6">
    <source>
        <dbReference type="EMBL" id="CAD8863428.1"/>
    </source>
</evidence>
<evidence type="ECO:0000259" key="5">
    <source>
        <dbReference type="PROSITE" id="PS50075"/>
    </source>
</evidence>
<dbReference type="Gene3D" id="1.10.1200.10">
    <property type="entry name" value="ACP-like"/>
    <property type="match status" value="1"/>
</dbReference>
<evidence type="ECO:0000256" key="3">
    <source>
        <dbReference type="ARBA" id="ARBA00022553"/>
    </source>
</evidence>
<dbReference type="SMART" id="SM00823">
    <property type="entry name" value="PKS_PP"/>
    <property type="match status" value="1"/>
</dbReference>
<dbReference type="InterPro" id="IPR020806">
    <property type="entry name" value="PKS_PP-bd"/>
</dbReference>
<name>A0A7S1FEV8_NOCSC</name>
<dbReference type="GO" id="GO:0005737">
    <property type="term" value="C:cytoplasm"/>
    <property type="evidence" value="ECO:0007669"/>
    <property type="project" value="TreeGrafter"/>
</dbReference>
<keyword evidence="4" id="KW-0436">Ligase</keyword>
<dbReference type="GO" id="GO:0016874">
    <property type="term" value="F:ligase activity"/>
    <property type="evidence" value="ECO:0007669"/>
    <property type="project" value="UniProtKB-KW"/>
</dbReference>
<dbReference type="SUPFAM" id="SSF53474">
    <property type="entry name" value="alpha/beta-Hydrolases"/>
    <property type="match status" value="1"/>
</dbReference>
<sequence>MAGVSDLETCREDMIAGFTTAWPPVRALLCRAHGVHVLMVTVNLIFLDGFSELLLANELMERCCGEASAPPALTYAQCAAPLAEIPSSATYETAKRYWMDRLPTFPTMPDIPTKPMSDTTPVSFQDHTGLLPREVWAQFKRCASRAGKVSTNQALLALFAVTLQRFSLSQRFVLTVMVTRRDRRAHSDLQRVVGNFGTTSLLEIVINNDDSVTSLAQRLAAQLAEDLDHIAFSGIDMVTELNKSSETTLTSAAPFAFSSTVGGGAHPSVLPRRCSRTVLPRCWMDHQLQEFGDSLAWNFATLCQRFPEGLVDSFARAYETGLHALATEVAWSRAPWQLFDPVRPSRPLAEPLRLNKTFLHEGFFHKVEQQPLALAVVDGDVRASYAELGASAQKVAQTLSPFVRTRASPRIVAVSMKKGWKQVAAVLGTLKAGGVYMPVDPKMPQQRVSRLLETSGALAILSDAVGDVVANVKGLCTPVDGDDTEREKITPDDMAYLLYTSGSTGTPKGVMCHHTGALNTNTHLMDEFEVGPADSLLALSSLSFDLSVWDIFGMLSAGGSLVMPSGEQPDPDHWLDLVEKHDITMWNTVPAFMELLVGTAEMEGKHLPSSLRSVWMSGDFIPLTLPRRIVTSCSNPDVRVISMGGATEAAIWSNIYEIPRSGPPTDWTSIPYGIPLRNQTMEILDDDTMEHCEEWVTGVIYIGGLGVAMGYYKDEERSARQFVAHPRSGERLFRTGDLGRLRPGGLLEILGREDSQVKLNGFRIELGEIESTLLGMTTVQSACALVHAKSIVAYVVPRAERHHNDLVADCRERCVEFLPEYMIPKFFVVLESMPLSANGKVQRNKLPAPEISDLGGEKNNVVIPCNPLQQRIAECFEAVLRLGHHLFDVHTDFFTMGGDSLGALHLLLALRQRTGLHIGVADFFQNSTIAALAELAEQRGCLPGEGNNEQPQSSASLFTLQESDDVAQTSSPPHFLLHGAGASALAFRPLISAIADPHRSSYGVEDTSLGGAVPFAFQSIQDVAEAYAKLVLNKLRESGHASCVLSGWSYGGVVGIEVARRLEASGIRVELLSLFDSPIRGPDSPDDGDECYAHEEAVIREAFTDVGDATSLTHQLLERAVQHWKSCITLLRAHRTAPFPLLKCKTVHFTVSTISASREPSFLNDALEHEAKVVVVDGSHWNMLSEVNVSGLAQNVKQLWHSSV</sequence>
<dbReference type="Gene3D" id="3.30.300.30">
    <property type="match status" value="1"/>
</dbReference>
<dbReference type="GO" id="GO:0044550">
    <property type="term" value="P:secondary metabolite biosynthetic process"/>
    <property type="evidence" value="ECO:0007669"/>
    <property type="project" value="TreeGrafter"/>
</dbReference>
<dbReference type="SUPFAM" id="SSF56801">
    <property type="entry name" value="Acetyl-CoA synthetase-like"/>
    <property type="match status" value="1"/>
</dbReference>
<dbReference type="NCBIfam" id="TIGR01733">
    <property type="entry name" value="AA-adenyl-dom"/>
    <property type="match status" value="1"/>
</dbReference>
<dbReference type="Gene3D" id="3.30.559.30">
    <property type="entry name" value="Nonribosomal peptide synthetase, condensation domain"/>
    <property type="match status" value="1"/>
</dbReference>
<dbReference type="InterPro" id="IPR029058">
    <property type="entry name" value="AB_hydrolase_fold"/>
</dbReference>
<dbReference type="GO" id="GO:0043041">
    <property type="term" value="P:amino acid activation for nonribosomal peptide biosynthetic process"/>
    <property type="evidence" value="ECO:0007669"/>
    <property type="project" value="TreeGrafter"/>
</dbReference>
<dbReference type="InterPro" id="IPR001242">
    <property type="entry name" value="Condensation_dom"/>
</dbReference>
<dbReference type="InterPro" id="IPR045851">
    <property type="entry name" value="AMP-bd_C_sf"/>
</dbReference>
<dbReference type="InterPro" id="IPR023213">
    <property type="entry name" value="CAT-like_dom_sf"/>
</dbReference>
<dbReference type="InterPro" id="IPR036736">
    <property type="entry name" value="ACP-like_sf"/>
</dbReference>
<keyword evidence="3" id="KW-0597">Phosphoprotein</keyword>
<organism evidence="6">
    <name type="scientific">Noctiluca scintillans</name>
    <name type="common">Sea sparkle</name>
    <name type="synonym">Red tide dinoflagellate</name>
    <dbReference type="NCBI Taxonomy" id="2966"/>
    <lineage>
        <taxon>Eukaryota</taxon>
        <taxon>Sar</taxon>
        <taxon>Alveolata</taxon>
        <taxon>Dinophyceae</taxon>
        <taxon>Noctilucales</taxon>
        <taxon>Noctilucaceae</taxon>
        <taxon>Noctiluca</taxon>
    </lineage>
</organism>
<dbReference type="InterPro" id="IPR020845">
    <property type="entry name" value="AMP-binding_CS"/>
</dbReference>
<dbReference type="InterPro" id="IPR001031">
    <property type="entry name" value="Thioesterase"/>
</dbReference>
<dbReference type="AlphaFoldDB" id="A0A7S1FEV8"/>
<dbReference type="GO" id="GO:0031177">
    <property type="term" value="F:phosphopantetheine binding"/>
    <property type="evidence" value="ECO:0007669"/>
    <property type="project" value="InterPro"/>
</dbReference>
<dbReference type="InterPro" id="IPR042099">
    <property type="entry name" value="ANL_N_sf"/>
</dbReference>
<dbReference type="InterPro" id="IPR020802">
    <property type="entry name" value="TesA-like"/>
</dbReference>
<keyword evidence="2" id="KW-0596">Phosphopantetheine</keyword>
<dbReference type="Pfam" id="PF00975">
    <property type="entry name" value="Thioesterase"/>
    <property type="match status" value="1"/>
</dbReference>
<dbReference type="Pfam" id="PF13193">
    <property type="entry name" value="AMP-binding_C"/>
    <property type="match status" value="1"/>
</dbReference>
<protein>
    <recommendedName>
        <fullName evidence="5">Carrier domain-containing protein</fullName>
    </recommendedName>
</protein>
<accession>A0A7S1FEV8</accession>
<dbReference type="EMBL" id="HBFQ01053034">
    <property type="protein sequence ID" value="CAD8863428.1"/>
    <property type="molecule type" value="Transcribed_RNA"/>
</dbReference>
<dbReference type="PROSITE" id="PS50075">
    <property type="entry name" value="CARRIER"/>
    <property type="match status" value="1"/>
</dbReference>
<dbReference type="PANTHER" id="PTHR45527:SF10">
    <property type="entry name" value="PYOCHELIN SYNTHASE PCHF"/>
    <property type="match status" value="1"/>
</dbReference>
<feature type="domain" description="Carrier" evidence="5">
    <location>
        <begin position="863"/>
        <end position="940"/>
    </location>
</feature>
<evidence type="ECO:0000256" key="1">
    <source>
        <dbReference type="ARBA" id="ARBA00004924"/>
    </source>
</evidence>
<dbReference type="Pfam" id="PF00550">
    <property type="entry name" value="PP-binding"/>
    <property type="match status" value="1"/>
</dbReference>
<dbReference type="SMART" id="SM00824">
    <property type="entry name" value="PKS_TE"/>
    <property type="match status" value="1"/>
</dbReference>
<evidence type="ECO:0000256" key="4">
    <source>
        <dbReference type="ARBA" id="ARBA00022598"/>
    </source>
</evidence>